<proteinExistence type="predicted"/>
<keyword evidence="1" id="KW-0812">Transmembrane</keyword>
<reference evidence="2" key="1">
    <citation type="submission" date="2020-01" db="EMBL/GenBank/DDBJ databases">
        <authorList>
            <person name="Meier V. D."/>
            <person name="Meier V D."/>
        </authorList>
    </citation>
    <scope>NUCLEOTIDE SEQUENCE</scope>
    <source>
        <strain evidence="2">HLG_WM_MAG_12</strain>
    </source>
</reference>
<evidence type="ECO:0000313" key="2">
    <source>
        <dbReference type="EMBL" id="CAA6808980.1"/>
    </source>
</evidence>
<accession>A0A6S6SP09</accession>
<dbReference type="AlphaFoldDB" id="A0A6S6SP09"/>
<evidence type="ECO:0000256" key="1">
    <source>
        <dbReference type="SAM" id="Phobius"/>
    </source>
</evidence>
<evidence type="ECO:0008006" key="3">
    <source>
        <dbReference type="Google" id="ProtNLM"/>
    </source>
</evidence>
<feature type="transmembrane region" description="Helical" evidence="1">
    <location>
        <begin position="50"/>
        <end position="69"/>
    </location>
</feature>
<gene>
    <name evidence="2" type="ORF">HELGO_WM17416</name>
</gene>
<name>A0A6S6SP09_9BACT</name>
<dbReference type="EMBL" id="CACVAW010000035">
    <property type="protein sequence ID" value="CAA6808980.1"/>
    <property type="molecule type" value="Genomic_DNA"/>
</dbReference>
<sequence length="139" mass="16090">MDPLSSLILLSLGILFIAVEAMIYSFYIIWFGFGLILTALIQLIYPIEQFWIQLGVASIISILLFVIFYKPFKNWLNKEPINEVKDDFIKIGGTGIIKNNMLFYQGIYFKVMDTDISEINNKSVKVLKIEKNNAWIEIE</sequence>
<feature type="transmembrane region" description="Helical" evidence="1">
    <location>
        <begin position="7"/>
        <end position="30"/>
    </location>
</feature>
<organism evidence="2">
    <name type="scientific">uncultured Campylobacterales bacterium</name>
    <dbReference type="NCBI Taxonomy" id="352960"/>
    <lineage>
        <taxon>Bacteria</taxon>
        <taxon>Pseudomonadati</taxon>
        <taxon>Campylobacterota</taxon>
        <taxon>Epsilonproteobacteria</taxon>
        <taxon>Campylobacterales</taxon>
        <taxon>environmental samples</taxon>
    </lineage>
</organism>
<protein>
    <recommendedName>
        <fullName evidence="3">NfeD-like C-terminal domain-containing protein</fullName>
    </recommendedName>
</protein>
<keyword evidence="1" id="KW-1133">Transmembrane helix</keyword>
<keyword evidence="1" id="KW-0472">Membrane</keyword>